<dbReference type="KEGG" id="plm:Plim_1617"/>
<proteinExistence type="predicted"/>
<protein>
    <submittedName>
        <fullName evidence="1">Uncharacterized protein</fullName>
    </submittedName>
</protein>
<evidence type="ECO:0000313" key="2">
    <source>
        <dbReference type="Proteomes" id="UP000002220"/>
    </source>
</evidence>
<reference evidence="1 2" key="1">
    <citation type="journal article" date="2010" name="Stand. Genomic Sci.">
        <title>Complete genome sequence of Planctomyces limnophilus type strain (Mu 290).</title>
        <authorList>
            <person name="Labutti K."/>
            <person name="Sikorski J."/>
            <person name="Schneider S."/>
            <person name="Nolan M."/>
            <person name="Lucas S."/>
            <person name="Glavina Del Rio T."/>
            <person name="Tice H."/>
            <person name="Cheng J.F."/>
            <person name="Goodwin L."/>
            <person name="Pitluck S."/>
            <person name="Liolios K."/>
            <person name="Ivanova N."/>
            <person name="Mavromatis K."/>
            <person name="Mikhailova N."/>
            <person name="Pati A."/>
            <person name="Chen A."/>
            <person name="Palaniappan K."/>
            <person name="Land M."/>
            <person name="Hauser L."/>
            <person name="Chang Y.J."/>
            <person name="Jeffries C.D."/>
            <person name="Tindall B.J."/>
            <person name="Rohde M."/>
            <person name="Goker M."/>
            <person name="Woyke T."/>
            <person name="Bristow J."/>
            <person name="Eisen J.A."/>
            <person name="Markowitz V."/>
            <person name="Hugenholtz P."/>
            <person name="Kyrpides N.C."/>
            <person name="Klenk H.P."/>
            <person name="Lapidus A."/>
        </authorList>
    </citation>
    <scope>NUCLEOTIDE SEQUENCE [LARGE SCALE GENOMIC DNA]</scope>
    <source>
        <strain evidence="2">ATCC 43296 / DSM 3776 / IFAM 1008 / 290</strain>
    </source>
</reference>
<name>D5SWU9_PLAL2</name>
<sequence length="41" mass="4830">MIWKLTRKAQDGYAIRRALPRNVMKNDLLIWFLPAVMLGTQ</sequence>
<evidence type="ECO:0000313" key="1">
    <source>
        <dbReference type="EMBL" id="ADG67449.1"/>
    </source>
</evidence>
<keyword evidence="2" id="KW-1185">Reference proteome</keyword>
<dbReference type="HOGENOM" id="CLU_3274282_0_0_0"/>
<dbReference type="Proteomes" id="UP000002220">
    <property type="component" value="Chromosome"/>
</dbReference>
<gene>
    <name evidence="1" type="ordered locus">Plim_1617</name>
</gene>
<accession>D5SWU9</accession>
<dbReference type="EMBL" id="CP001744">
    <property type="protein sequence ID" value="ADG67449.1"/>
    <property type="molecule type" value="Genomic_DNA"/>
</dbReference>
<dbReference type="AlphaFoldDB" id="D5SWU9"/>
<organism evidence="1 2">
    <name type="scientific">Planctopirus limnophila (strain ATCC 43296 / DSM 3776 / IFAM 1008 / Mu 290)</name>
    <name type="common">Planctomyces limnophilus</name>
    <dbReference type="NCBI Taxonomy" id="521674"/>
    <lineage>
        <taxon>Bacteria</taxon>
        <taxon>Pseudomonadati</taxon>
        <taxon>Planctomycetota</taxon>
        <taxon>Planctomycetia</taxon>
        <taxon>Planctomycetales</taxon>
        <taxon>Planctomycetaceae</taxon>
        <taxon>Planctopirus</taxon>
    </lineage>
</organism>